<dbReference type="InterPro" id="IPR012291">
    <property type="entry name" value="CBM2_carb-bd_dom_sf"/>
</dbReference>
<dbReference type="InterPro" id="IPR008965">
    <property type="entry name" value="CBM2/CBM3_carb-bd_dom_sf"/>
</dbReference>
<comment type="catalytic activity">
    <reaction evidence="1">
        <text>Hydrolysis of terminal non-reducing N-acetyl-D-hexosamine residues in N-acetyl-beta-D-hexosaminides.</text>
        <dbReference type="EC" id="3.2.1.52"/>
    </reaction>
</comment>
<keyword evidence="4" id="KW-0378">Hydrolase</keyword>
<dbReference type="PANTHER" id="PTHR22600">
    <property type="entry name" value="BETA-HEXOSAMINIDASE"/>
    <property type="match status" value="1"/>
</dbReference>
<dbReference type="SUPFAM" id="SSF49384">
    <property type="entry name" value="Carbohydrate-binding domain"/>
    <property type="match status" value="1"/>
</dbReference>
<keyword evidence="5" id="KW-0326">Glycosidase</keyword>
<reference evidence="11" key="1">
    <citation type="journal article" date="2019" name="Int. J. Syst. Evol. Microbiol.">
        <title>The Global Catalogue of Microorganisms (GCM) 10K type strain sequencing project: providing services to taxonomists for standard genome sequencing and annotation.</title>
        <authorList>
            <consortium name="The Broad Institute Genomics Platform"/>
            <consortium name="The Broad Institute Genome Sequencing Center for Infectious Disease"/>
            <person name="Wu L."/>
            <person name="Ma J."/>
        </authorList>
    </citation>
    <scope>NUCLEOTIDE SEQUENCE [LARGE SCALE GENOMIC DNA]</scope>
    <source>
        <strain evidence="11">JCM 16545</strain>
    </source>
</reference>
<dbReference type="CDD" id="cd02847">
    <property type="entry name" value="E_set_Chitobiase_C"/>
    <property type="match status" value="1"/>
</dbReference>
<dbReference type="EMBL" id="JBHUHV010000042">
    <property type="protein sequence ID" value="MFD2068111.1"/>
    <property type="molecule type" value="Genomic_DNA"/>
</dbReference>
<dbReference type="Pfam" id="PF02838">
    <property type="entry name" value="Glyco_hydro_20b"/>
    <property type="match status" value="1"/>
</dbReference>
<feature type="chain" id="PRO_5045733285" description="beta-N-acetylhexosaminidase" evidence="8">
    <location>
        <begin position="21"/>
        <end position="847"/>
    </location>
</feature>
<dbReference type="RefSeq" id="WP_229963044.1">
    <property type="nucleotide sequence ID" value="NZ_JAJJWI010000045.1"/>
</dbReference>
<dbReference type="SMART" id="SM01081">
    <property type="entry name" value="CHB_HEX"/>
    <property type="match status" value="1"/>
</dbReference>
<accession>A0ABW4X0E0</accession>
<dbReference type="PRINTS" id="PR00738">
    <property type="entry name" value="GLHYDRLASE20"/>
</dbReference>
<name>A0ABW4X0E0_9BACT</name>
<comment type="similarity">
    <text evidence="2">Belongs to the glycosyl hydrolase 20 family.</text>
</comment>
<evidence type="ECO:0000313" key="11">
    <source>
        <dbReference type="Proteomes" id="UP001597369"/>
    </source>
</evidence>
<dbReference type="InterPro" id="IPR004866">
    <property type="entry name" value="CHB/HEX_N_dom"/>
</dbReference>
<protein>
    <recommendedName>
        <fullName evidence="3">beta-N-acetylhexosaminidase</fullName>
        <ecNumber evidence="3">3.2.1.52</ecNumber>
    </recommendedName>
    <alternativeName>
        <fullName evidence="6">Beta-N-acetylhexosaminidase</fullName>
    </alternativeName>
    <alternativeName>
        <fullName evidence="7">N-acetyl-beta-glucosaminidase</fullName>
    </alternativeName>
</protein>
<dbReference type="Proteomes" id="UP001597369">
    <property type="component" value="Unassembled WGS sequence"/>
</dbReference>
<dbReference type="SUPFAM" id="SSF81296">
    <property type="entry name" value="E set domains"/>
    <property type="match status" value="1"/>
</dbReference>
<dbReference type="Pfam" id="PF03174">
    <property type="entry name" value="CHB_HEX_C"/>
    <property type="match status" value="1"/>
</dbReference>
<dbReference type="Gene3D" id="2.60.40.10">
    <property type="entry name" value="Immunoglobulins"/>
    <property type="match status" value="1"/>
</dbReference>
<comment type="caution">
    <text evidence="10">The sequence shown here is derived from an EMBL/GenBank/DDBJ whole genome shotgun (WGS) entry which is preliminary data.</text>
</comment>
<evidence type="ECO:0000256" key="1">
    <source>
        <dbReference type="ARBA" id="ARBA00001231"/>
    </source>
</evidence>
<dbReference type="InterPro" id="IPR029018">
    <property type="entry name" value="Hex-like_dom2"/>
</dbReference>
<dbReference type="InterPro" id="IPR004867">
    <property type="entry name" value="CHB_C_dom"/>
</dbReference>
<evidence type="ECO:0000259" key="9">
    <source>
        <dbReference type="SMART" id="SM01081"/>
    </source>
</evidence>
<dbReference type="InterPro" id="IPR025705">
    <property type="entry name" value="Beta_hexosaminidase_sua/sub"/>
</dbReference>
<dbReference type="InterPro" id="IPR014756">
    <property type="entry name" value="Ig_E-set"/>
</dbReference>
<dbReference type="InterPro" id="IPR017853">
    <property type="entry name" value="GH"/>
</dbReference>
<keyword evidence="11" id="KW-1185">Reference proteome</keyword>
<dbReference type="Gene3D" id="2.60.40.290">
    <property type="match status" value="1"/>
</dbReference>
<dbReference type="Pfam" id="PF03173">
    <property type="entry name" value="CHB_HEX"/>
    <property type="match status" value="1"/>
</dbReference>
<evidence type="ECO:0000256" key="6">
    <source>
        <dbReference type="ARBA" id="ARBA00030512"/>
    </source>
</evidence>
<evidence type="ECO:0000256" key="5">
    <source>
        <dbReference type="ARBA" id="ARBA00023295"/>
    </source>
</evidence>
<evidence type="ECO:0000256" key="7">
    <source>
        <dbReference type="ARBA" id="ARBA00033000"/>
    </source>
</evidence>
<dbReference type="EC" id="3.2.1.52" evidence="3"/>
<dbReference type="InterPro" id="IPR013783">
    <property type="entry name" value="Ig-like_fold"/>
</dbReference>
<dbReference type="InterPro" id="IPR015882">
    <property type="entry name" value="HEX_bac_N"/>
</dbReference>
<dbReference type="SUPFAM" id="SSF51445">
    <property type="entry name" value="(Trans)glycosidases"/>
    <property type="match status" value="1"/>
</dbReference>
<evidence type="ECO:0000256" key="2">
    <source>
        <dbReference type="ARBA" id="ARBA00006285"/>
    </source>
</evidence>
<evidence type="ECO:0000256" key="4">
    <source>
        <dbReference type="ARBA" id="ARBA00022801"/>
    </source>
</evidence>
<dbReference type="Gene3D" id="3.30.379.10">
    <property type="entry name" value="Chitobiase/beta-hexosaminidase domain 2-like"/>
    <property type="match status" value="1"/>
</dbReference>
<dbReference type="PROSITE" id="PS51257">
    <property type="entry name" value="PROKAR_LIPOPROTEIN"/>
    <property type="match status" value="1"/>
</dbReference>
<dbReference type="InterPro" id="IPR015883">
    <property type="entry name" value="Glyco_hydro_20_cat"/>
</dbReference>
<evidence type="ECO:0000313" key="10">
    <source>
        <dbReference type="EMBL" id="MFD2068111.1"/>
    </source>
</evidence>
<sequence length="847" mass="94335">MKYLLSVAFCSISTFTSCFAQVDNQKPEAQELQVTWELLDNYYQNKNQTLSAVTLTNTGKAALPAKGWSLYFNASPSFKPKETAGAVKVEHVNGDLLRLVPTEKFESIASGASQSIEFTSAGRLVNFSQAPDGFYLVWDDNPEVGVPVKNTVKKPAGSVSNDSFVSPETIYNKNRNIQDIPAEKLTKVFPTPAQYSETNQTFTLTAAVPIVAENAFRSEADILATHLATILGKQPAVQSSGKGKVICLQKKKGLQPEAYELQVSSNGIIIAASTPAGIFYGTQSLITLLPPAALATTQKAVSLPGVDITDAPRFGHRAFMLDVARNFQPKQQVLKILDLMALYKLNVFHFHLNDDEGWRLEIPALPELTQVGGKRGHTLNDKKNLVPSYASGPNVSNTAGSGFYSKADFIEILQYAKARHIRVIPEIETPGHARAAIKAMDARYERLMQEGKKQEAEQYLLRDLNDQSAYRSVQHWKDNVIDVSLPSTYDFLETVVDEMLQMYKMAGAPIETIHFGGDEVPSGVWEKSPSVQALIKNDPSVNNTGDLWFYYFGKVNKMVKARNLYLSGWEEIGLRKEKQNGRTVYVPNPDFADENFHVDVWNNLWGAEDLAYKMANAGYKVVLTNVTNFYLDLAYQKDYDEPGLFWGGFLDVDKPFYFIPFDYTKNFKEDTNGDPVDRSKFKNLQKLTVFGKSNIVGLQGPLWSEKITSPERMEYMLLPKLLGLAERAWAKDPAWATEPDEAKSVKLYNQAWSDFVNTLGKRELPRLTYYAGGFNYRIPTPGAKVEDGKVQANVQLPGLTVRYTTDGTEPTTKSKEYTGPISAKGSIKLKVFDVKGRSGRAVTIDNK</sequence>
<evidence type="ECO:0000256" key="3">
    <source>
        <dbReference type="ARBA" id="ARBA00012663"/>
    </source>
</evidence>
<dbReference type="SUPFAM" id="SSF55545">
    <property type="entry name" value="beta-N-acetylhexosaminidase-like domain"/>
    <property type="match status" value="1"/>
</dbReference>
<proteinExistence type="inferred from homology"/>
<feature type="domain" description="Chitobiase/beta-hexosaminidases N-terminal" evidence="9">
    <location>
        <begin position="30"/>
        <end position="194"/>
    </location>
</feature>
<gene>
    <name evidence="10" type="ORF">ACFSKU_14545</name>
</gene>
<dbReference type="Gene3D" id="3.20.20.80">
    <property type="entry name" value="Glycosidases"/>
    <property type="match status" value="1"/>
</dbReference>
<keyword evidence="8" id="KW-0732">Signal</keyword>
<organism evidence="10 11">
    <name type="scientific">Pontibacter silvestris</name>
    <dbReference type="NCBI Taxonomy" id="2305183"/>
    <lineage>
        <taxon>Bacteria</taxon>
        <taxon>Pseudomonadati</taxon>
        <taxon>Bacteroidota</taxon>
        <taxon>Cytophagia</taxon>
        <taxon>Cytophagales</taxon>
        <taxon>Hymenobacteraceae</taxon>
        <taxon>Pontibacter</taxon>
    </lineage>
</organism>
<evidence type="ECO:0000256" key="8">
    <source>
        <dbReference type="SAM" id="SignalP"/>
    </source>
</evidence>
<dbReference type="PANTHER" id="PTHR22600:SF57">
    <property type="entry name" value="BETA-N-ACETYLHEXOSAMINIDASE"/>
    <property type="match status" value="1"/>
</dbReference>
<dbReference type="Pfam" id="PF00728">
    <property type="entry name" value="Glyco_hydro_20"/>
    <property type="match status" value="1"/>
</dbReference>
<feature type="signal peptide" evidence="8">
    <location>
        <begin position="1"/>
        <end position="20"/>
    </location>
</feature>